<dbReference type="EMBL" id="JH993832">
    <property type="protein sequence ID" value="ELQ76643.1"/>
    <property type="molecule type" value="Genomic_DNA"/>
</dbReference>
<evidence type="ECO:0000256" key="1">
    <source>
        <dbReference type="ARBA" id="ARBA00004123"/>
    </source>
</evidence>
<dbReference type="InterPro" id="IPR011989">
    <property type="entry name" value="ARM-like"/>
</dbReference>
<dbReference type="GO" id="GO:0005634">
    <property type="term" value="C:nucleus"/>
    <property type="evidence" value="ECO:0007669"/>
    <property type="project" value="UniProtKB-SubCell"/>
</dbReference>
<dbReference type="InParanoid" id="L7JYV4"/>
<comment type="subcellular location">
    <subcellularLocation>
        <location evidence="2">Cytoplasm</location>
    </subcellularLocation>
    <subcellularLocation>
        <location evidence="1">Nucleus</location>
    </subcellularLocation>
</comment>
<dbReference type="InterPro" id="IPR038739">
    <property type="entry name" value="ARMC8/Vid28"/>
</dbReference>
<evidence type="ECO:0000256" key="3">
    <source>
        <dbReference type="ARBA" id="ARBA00022490"/>
    </source>
</evidence>
<dbReference type="AlphaFoldDB" id="L7JYV4"/>
<dbReference type="Gene3D" id="1.25.10.10">
    <property type="entry name" value="Leucine-rich Repeat Variant"/>
    <property type="match status" value="1"/>
</dbReference>
<evidence type="ECO:0000256" key="4">
    <source>
        <dbReference type="ARBA" id="ARBA00022737"/>
    </source>
</evidence>
<name>L7JYV4_TRAHO</name>
<evidence type="ECO:0000256" key="2">
    <source>
        <dbReference type="ARBA" id="ARBA00004496"/>
    </source>
</evidence>
<dbReference type="HOGENOM" id="CLU_825296_0_0_1"/>
<protein>
    <submittedName>
        <fullName evidence="6">Putative Armadillo-type fold protein</fullName>
    </submittedName>
</protein>
<keyword evidence="5" id="KW-0539">Nucleus</keyword>
<evidence type="ECO:0000313" key="6">
    <source>
        <dbReference type="EMBL" id="ELQ76643.1"/>
    </source>
</evidence>
<reference evidence="6 7" key="1">
    <citation type="journal article" date="2012" name="PLoS Pathog.">
        <title>The genome of the obligate intracellular parasite Trachipleistophora hominis: new insights into microsporidian genome dynamics and reductive evolution.</title>
        <authorList>
            <person name="Heinz E."/>
            <person name="Williams T.A."/>
            <person name="Nakjang S."/>
            <person name="Noel C.J."/>
            <person name="Swan D.C."/>
            <person name="Goldberg A.V."/>
            <person name="Harris S.R."/>
            <person name="Weinmaier T."/>
            <person name="Markert S."/>
            <person name="Becher D."/>
            <person name="Bernhardt J."/>
            <person name="Dagan T."/>
            <person name="Hacker C."/>
            <person name="Lucocq J.M."/>
            <person name="Schweder T."/>
            <person name="Rattei T."/>
            <person name="Hall N."/>
            <person name="Hirt R.P."/>
            <person name="Embley T.M."/>
        </authorList>
    </citation>
    <scope>NUCLEOTIDE SEQUENCE [LARGE SCALE GENOMIC DNA]</scope>
</reference>
<dbReference type="PANTHER" id="PTHR15651:SF7">
    <property type="entry name" value="ARMADILLO REPEAT-CONTAINING PROTEIN 8"/>
    <property type="match status" value="1"/>
</dbReference>
<feature type="non-terminal residue" evidence="6">
    <location>
        <position position="1"/>
    </location>
</feature>
<evidence type="ECO:0000256" key="5">
    <source>
        <dbReference type="ARBA" id="ARBA00023242"/>
    </source>
</evidence>
<accession>L7JYV4</accession>
<dbReference type="VEuPathDB" id="MicrosporidiaDB:THOM_0362"/>
<gene>
    <name evidence="6" type="ORF">THOM_0362</name>
</gene>
<keyword evidence="7" id="KW-1185">Reference proteome</keyword>
<keyword evidence="3" id="KW-0963">Cytoplasm</keyword>
<keyword evidence="4" id="KW-0677">Repeat</keyword>
<dbReference type="GO" id="GO:0005737">
    <property type="term" value="C:cytoplasm"/>
    <property type="evidence" value="ECO:0007669"/>
    <property type="project" value="UniProtKB-SubCell"/>
</dbReference>
<dbReference type="SUPFAM" id="SSF48371">
    <property type="entry name" value="ARM repeat"/>
    <property type="match status" value="1"/>
</dbReference>
<evidence type="ECO:0000313" key="7">
    <source>
        <dbReference type="Proteomes" id="UP000011185"/>
    </source>
</evidence>
<organism evidence="6 7">
    <name type="scientific">Trachipleistophora hominis</name>
    <name type="common">Microsporidian parasite</name>
    <dbReference type="NCBI Taxonomy" id="72359"/>
    <lineage>
        <taxon>Eukaryota</taxon>
        <taxon>Fungi</taxon>
        <taxon>Fungi incertae sedis</taxon>
        <taxon>Microsporidia</taxon>
        <taxon>Pleistophoridae</taxon>
        <taxon>Trachipleistophora</taxon>
    </lineage>
</organism>
<dbReference type="STRING" id="72359.L7JYV4"/>
<sequence>VQTAKRISFDLKPDSLFCAYELSTFSIKNRDFFQKLLSKNVVGLILHKIEHFVFDEELLGAFKLFKLFSQRIKFLQIETQNCPILEVCLLSLERDHKCEEINREVLCILSNILLNYNNYRKIFIDNDGFNVIKKKVYMFDEEVLSLCRNFLYSSTFQEKEAFIREIPVKYVHSVFKTQKLNNLDKIFNILRNLFCCNENELVKLLKHFDIEGFPSKLVYILMQYYDFFISCEFVYKEIILNIIYTLVNLCILPNKEKSCILDLEFAKAINMNDREINLALIWLFINITWNVTEDELVQKIREKNLTIWIDMIEEADEVIREKKGTLFDNLAKLSSLK</sequence>
<dbReference type="Proteomes" id="UP000011185">
    <property type="component" value="Unassembled WGS sequence"/>
</dbReference>
<dbReference type="PANTHER" id="PTHR15651">
    <property type="entry name" value="ARMADILLO REPEAT-CONTAINING PROTEIN 8"/>
    <property type="match status" value="1"/>
</dbReference>
<dbReference type="GO" id="GO:0043161">
    <property type="term" value="P:proteasome-mediated ubiquitin-dependent protein catabolic process"/>
    <property type="evidence" value="ECO:0007669"/>
    <property type="project" value="TreeGrafter"/>
</dbReference>
<dbReference type="OrthoDB" id="2189586at2759"/>
<dbReference type="OMA" id="TIWIDMI"/>
<dbReference type="GO" id="GO:0034657">
    <property type="term" value="C:GID complex"/>
    <property type="evidence" value="ECO:0007669"/>
    <property type="project" value="TreeGrafter"/>
</dbReference>
<dbReference type="InterPro" id="IPR016024">
    <property type="entry name" value="ARM-type_fold"/>
</dbReference>
<proteinExistence type="predicted"/>